<comment type="subcellular location">
    <subcellularLocation>
        <location evidence="1">Secreted</location>
    </subcellularLocation>
</comment>
<name>G5J7T3_CROWT</name>
<dbReference type="EMBL" id="AESD01000523">
    <property type="protein sequence ID" value="EHJ11767.1"/>
    <property type="molecule type" value="Genomic_DNA"/>
</dbReference>
<dbReference type="RefSeq" id="WP_007311569.1">
    <property type="nucleotide sequence ID" value="NZ_AESD01000523.1"/>
</dbReference>
<gene>
    <name evidence="4" type="ORF">CWATWH0003_3519</name>
</gene>
<evidence type="ECO:0000256" key="1">
    <source>
        <dbReference type="ARBA" id="ARBA00004613"/>
    </source>
</evidence>
<dbReference type="GO" id="GO:0004601">
    <property type="term" value="F:peroxidase activity"/>
    <property type="evidence" value="ECO:0007669"/>
    <property type="project" value="UniProtKB-KW"/>
</dbReference>
<dbReference type="PATRIC" id="fig|423471.3.peg.3302"/>
<proteinExistence type="predicted"/>
<keyword evidence="3" id="KW-0325">Glycoprotein</keyword>
<evidence type="ECO:0000256" key="2">
    <source>
        <dbReference type="ARBA" id="ARBA00022525"/>
    </source>
</evidence>
<dbReference type="Pfam" id="PF03098">
    <property type="entry name" value="An_peroxidase"/>
    <property type="match status" value="1"/>
</dbReference>
<dbReference type="PANTHER" id="PTHR11475:SF4">
    <property type="entry name" value="CHORION PEROXIDASE"/>
    <property type="match status" value="1"/>
</dbReference>
<dbReference type="GO" id="GO:0020037">
    <property type="term" value="F:heme binding"/>
    <property type="evidence" value="ECO:0007669"/>
    <property type="project" value="InterPro"/>
</dbReference>
<evidence type="ECO:0000313" key="4">
    <source>
        <dbReference type="EMBL" id="EHJ11767.1"/>
    </source>
</evidence>
<dbReference type="InterPro" id="IPR037120">
    <property type="entry name" value="Haem_peroxidase_sf_animal"/>
</dbReference>
<dbReference type="PANTHER" id="PTHR11475">
    <property type="entry name" value="OXIDASE/PEROXIDASE"/>
    <property type="match status" value="1"/>
</dbReference>
<evidence type="ECO:0000256" key="3">
    <source>
        <dbReference type="ARBA" id="ARBA00023180"/>
    </source>
</evidence>
<dbReference type="AlphaFoldDB" id="G5J7T3"/>
<protein>
    <submittedName>
        <fullName evidence="4">Animal heme peroxidase</fullName>
    </submittedName>
</protein>
<accession>G5J7T3</accession>
<dbReference type="CDD" id="cd09822">
    <property type="entry name" value="peroxinectin_like_bacterial"/>
    <property type="match status" value="1"/>
</dbReference>
<dbReference type="GO" id="GO:0006979">
    <property type="term" value="P:response to oxidative stress"/>
    <property type="evidence" value="ECO:0007669"/>
    <property type="project" value="InterPro"/>
</dbReference>
<dbReference type="Proteomes" id="UP000003477">
    <property type="component" value="Unassembled WGS sequence"/>
</dbReference>
<dbReference type="InterPro" id="IPR019791">
    <property type="entry name" value="Haem_peroxidase_animal"/>
</dbReference>
<keyword evidence="2" id="KW-0964">Secreted</keyword>
<reference evidence="4 5" key="1">
    <citation type="journal article" date="2011" name="Front. Microbiol.">
        <title>Two Strains of Crocosphaera watsonii with Highly Conserved Genomes are Distinguished by Strain-Specific Features.</title>
        <authorList>
            <person name="Bench S.R."/>
            <person name="Ilikchyan I.N."/>
            <person name="Tripp H.J."/>
            <person name="Zehr J.P."/>
        </authorList>
    </citation>
    <scope>NUCLEOTIDE SEQUENCE [LARGE SCALE GENOMIC DNA]</scope>
    <source>
        <strain evidence="4 5">WH 0003</strain>
    </source>
</reference>
<dbReference type="Gene3D" id="1.10.640.10">
    <property type="entry name" value="Haem peroxidase domain superfamily, animal type"/>
    <property type="match status" value="1"/>
</dbReference>
<dbReference type="PROSITE" id="PS50292">
    <property type="entry name" value="PEROXIDASE_3"/>
    <property type="match status" value="1"/>
</dbReference>
<dbReference type="InterPro" id="IPR010255">
    <property type="entry name" value="Haem_peroxidase_sf"/>
</dbReference>
<comment type="caution">
    <text evidence="4">The sequence shown here is derived from an EMBL/GenBank/DDBJ whole genome shotgun (WGS) entry which is preliminary data.</text>
</comment>
<sequence length="586" mass="63988">MNKTIIITLTSITTLSVGVLFPVNAFDIRNIDGTGNNISNPSYGSAGSDLIRLSDVDYEDGFSIPRGGDPSVLPSPRAISNAVSAQSFSIPNAKGVSDWVWQWGQFLDHDLSLSPSGTESFNIPVPQGDEFFDPFNTGTAEISLNRSESNTDGSGVRQQFNEITAYIDASNIYASESTRTNFLRSNDGTGKLRATTADNGEKLLIKNTDNLENETGGSPNSEDFFVSGDVRANEQVGLLTAHTLFMREHNRLADELKTRLDNGETALVDKRDAAIADTNNNVNDEGDFIFEAARKVVGAQMQVITYEEWLPIVLGENPLVNYSGYNDTVNAGIANEFSTAAFRFGHTMLSPNLNRVDNNNNIVASLSLQESFFDPDQVQQNGVDTILKGLAFQKAQEVDTFLVDDVRNFLFGAPGAGGFDLASLNLQRGRDHGIPDINTVRRALGLSGYSTFLELTGGDEDLANALASIYSDIDEVDLWIACLAEQKVNGGLLGETFSSILIDQFSRSRDGDRFFYLNELAHLNILDPTLETLTLSEIIRRNSTIDNIQDNAFLVSSVPEADNKLGLLTFFLLGLIGSHLRSKNRK</sequence>
<dbReference type="GO" id="GO:0005576">
    <property type="term" value="C:extracellular region"/>
    <property type="evidence" value="ECO:0007669"/>
    <property type="project" value="UniProtKB-SubCell"/>
</dbReference>
<evidence type="ECO:0000313" key="5">
    <source>
        <dbReference type="Proteomes" id="UP000003477"/>
    </source>
</evidence>
<keyword evidence="4" id="KW-0560">Oxidoreductase</keyword>
<dbReference type="SUPFAM" id="SSF48113">
    <property type="entry name" value="Heme-dependent peroxidases"/>
    <property type="match status" value="1"/>
</dbReference>
<keyword evidence="4" id="KW-0575">Peroxidase</keyword>
<dbReference type="GeneID" id="88767047"/>
<organism evidence="4 5">
    <name type="scientific">Crocosphaera watsonii WH 0003</name>
    <dbReference type="NCBI Taxonomy" id="423471"/>
    <lineage>
        <taxon>Bacteria</taxon>
        <taxon>Bacillati</taxon>
        <taxon>Cyanobacteriota</taxon>
        <taxon>Cyanophyceae</taxon>
        <taxon>Oscillatoriophycideae</taxon>
        <taxon>Chroococcales</taxon>
        <taxon>Aphanothecaceae</taxon>
        <taxon>Crocosphaera</taxon>
    </lineage>
</organism>
<dbReference type="PRINTS" id="PR00457">
    <property type="entry name" value="ANPEROXIDASE"/>
</dbReference>